<dbReference type="PANTHER" id="PTHR34070:SF1">
    <property type="entry name" value="DNA ALKYLATION REPAIR PROTEIN"/>
    <property type="match status" value="1"/>
</dbReference>
<dbReference type="PANTHER" id="PTHR34070">
    <property type="entry name" value="ARMADILLO-TYPE FOLD"/>
    <property type="match status" value="1"/>
</dbReference>
<dbReference type="EMBL" id="UINC01024674">
    <property type="protein sequence ID" value="SVA98780.1"/>
    <property type="molecule type" value="Genomic_DNA"/>
</dbReference>
<sequence>MSVDTFYLEHLSELFHTNRNRKNALDMSKYMKGHFHFFGIKSPLRQKIMREWWQGESIKKEYDLKSLISALWKLDEREFQYVALDFGKRFKRLFTPESIPFIRECITTKSWWDTVDTVASHFTGVVVYQYPKIGKVMDKWIDDENMWIRRTAILHQLNFKERTNEDRLFCYCEKRMHESEFFIRKAIGWALRQYSYVDGNAVLQFVKDNKSELSTLSKTEALKALKRKEKI</sequence>
<dbReference type="AlphaFoldDB" id="A0A382AB46"/>
<accession>A0A382AB46</accession>
<dbReference type="Gene3D" id="1.20.1660.10">
    <property type="entry name" value="Hypothetical protein (EF3068)"/>
    <property type="match status" value="1"/>
</dbReference>
<name>A0A382AB46_9ZZZZ</name>
<proteinExistence type="predicted"/>
<dbReference type="InterPro" id="IPR016024">
    <property type="entry name" value="ARM-type_fold"/>
</dbReference>
<dbReference type="Gene3D" id="1.25.40.290">
    <property type="entry name" value="ARM repeat domains"/>
    <property type="match status" value="1"/>
</dbReference>
<evidence type="ECO:0000313" key="1">
    <source>
        <dbReference type="EMBL" id="SVA98780.1"/>
    </source>
</evidence>
<evidence type="ECO:0008006" key="2">
    <source>
        <dbReference type="Google" id="ProtNLM"/>
    </source>
</evidence>
<reference evidence="1" key="1">
    <citation type="submission" date="2018-05" db="EMBL/GenBank/DDBJ databases">
        <authorList>
            <person name="Lanie J.A."/>
            <person name="Ng W.-L."/>
            <person name="Kazmierczak K.M."/>
            <person name="Andrzejewski T.M."/>
            <person name="Davidsen T.M."/>
            <person name="Wayne K.J."/>
            <person name="Tettelin H."/>
            <person name="Glass J.I."/>
            <person name="Rusch D."/>
            <person name="Podicherti R."/>
            <person name="Tsui H.-C.T."/>
            <person name="Winkler M.E."/>
        </authorList>
    </citation>
    <scope>NUCLEOTIDE SEQUENCE</scope>
</reference>
<dbReference type="InterPro" id="IPR014825">
    <property type="entry name" value="DNA_alkylation"/>
</dbReference>
<dbReference type="SUPFAM" id="SSF48371">
    <property type="entry name" value="ARM repeat"/>
    <property type="match status" value="1"/>
</dbReference>
<dbReference type="Pfam" id="PF08713">
    <property type="entry name" value="DNA_alkylation"/>
    <property type="match status" value="1"/>
</dbReference>
<protein>
    <recommendedName>
        <fullName evidence="2">DNA alkylation repair enzyme</fullName>
    </recommendedName>
</protein>
<gene>
    <name evidence="1" type="ORF">METZ01_LOCUS151634</name>
</gene>
<dbReference type="CDD" id="cd07064">
    <property type="entry name" value="AlkD_like_1"/>
    <property type="match status" value="1"/>
</dbReference>
<organism evidence="1">
    <name type="scientific">marine metagenome</name>
    <dbReference type="NCBI Taxonomy" id="408172"/>
    <lineage>
        <taxon>unclassified sequences</taxon>
        <taxon>metagenomes</taxon>
        <taxon>ecological metagenomes</taxon>
    </lineage>
</organism>